<comment type="similarity">
    <text evidence="8 9">Belongs to the TRAP transporter small permease family.</text>
</comment>
<dbReference type="InterPro" id="IPR055348">
    <property type="entry name" value="DctQ"/>
</dbReference>
<dbReference type="Pfam" id="PF04290">
    <property type="entry name" value="DctQ"/>
    <property type="match status" value="1"/>
</dbReference>
<keyword evidence="3" id="KW-1003">Cell membrane</keyword>
<keyword evidence="7 9" id="KW-0472">Membrane</keyword>
<feature type="domain" description="Tripartite ATP-independent periplasmic transporters DctQ component" evidence="10">
    <location>
        <begin position="39"/>
        <end position="163"/>
    </location>
</feature>
<keyword evidence="12" id="KW-1185">Reference proteome</keyword>
<evidence type="ECO:0000256" key="3">
    <source>
        <dbReference type="ARBA" id="ARBA00022475"/>
    </source>
</evidence>
<evidence type="ECO:0000256" key="8">
    <source>
        <dbReference type="ARBA" id="ARBA00038436"/>
    </source>
</evidence>
<dbReference type="PANTHER" id="PTHR35011">
    <property type="entry name" value="2,3-DIKETO-L-GULONATE TRAP TRANSPORTER SMALL PERMEASE PROTEIN YIAM"/>
    <property type="match status" value="1"/>
</dbReference>
<feature type="transmembrane region" description="Helical" evidence="9">
    <location>
        <begin position="107"/>
        <end position="128"/>
    </location>
</feature>
<keyword evidence="2 9" id="KW-0813">Transport</keyword>
<dbReference type="EMBL" id="FUIG01000103">
    <property type="protein sequence ID" value="SJM35705.1"/>
    <property type="molecule type" value="Genomic_DNA"/>
</dbReference>
<evidence type="ECO:0000256" key="4">
    <source>
        <dbReference type="ARBA" id="ARBA00022519"/>
    </source>
</evidence>
<evidence type="ECO:0000256" key="7">
    <source>
        <dbReference type="ARBA" id="ARBA00023136"/>
    </source>
</evidence>
<evidence type="ECO:0000256" key="1">
    <source>
        <dbReference type="ARBA" id="ARBA00004429"/>
    </source>
</evidence>
<proteinExistence type="inferred from homology"/>
<evidence type="ECO:0000313" key="11">
    <source>
        <dbReference type="EMBL" id="SJM35705.1"/>
    </source>
</evidence>
<dbReference type="PANTHER" id="PTHR35011:SF2">
    <property type="entry name" value="2,3-DIKETO-L-GULONATE TRAP TRANSPORTER SMALL PERMEASE PROTEIN YIAM"/>
    <property type="match status" value="1"/>
</dbReference>
<feature type="transmembrane region" description="Helical" evidence="9">
    <location>
        <begin position="67"/>
        <end position="87"/>
    </location>
</feature>
<sequence>MSDTMPPSHDMTVFGRIETWQRRCELMLAYVAVTATAIMMLLTSADAACRYFLNSPILIAYELTEKYLMTAAIFLGLPSAFRGGAFVRVTFLVDRLSLSLRSIAEHLAYVIAILCCLVFAAATVQQAYRSLSDPTTLSALPVPVSPAYLLAPLGFLVLVLAILTSPPRPDRSAAS</sequence>
<keyword evidence="4 9" id="KW-0997">Cell inner membrane</keyword>
<keyword evidence="6 9" id="KW-1133">Transmembrane helix</keyword>
<dbReference type="InterPro" id="IPR007387">
    <property type="entry name" value="TRAP_DctQ"/>
</dbReference>
<evidence type="ECO:0000256" key="9">
    <source>
        <dbReference type="RuleBase" id="RU369079"/>
    </source>
</evidence>
<keyword evidence="5 9" id="KW-0812">Transmembrane</keyword>
<reference evidence="12" key="1">
    <citation type="submission" date="2016-12" db="EMBL/GenBank/DDBJ databases">
        <authorList>
            <person name="Brunel B."/>
        </authorList>
    </citation>
    <scope>NUCLEOTIDE SEQUENCE [LARGE SCALE GENOMIC DNA]</scope>
</reference>
<dbReference type="GO" id="GO:0005886">
    <property type="term" value="C:plasma membrane"/>
    <property type="evidence" value="ECO:0007669"/>
    <property type="project" value="UniProtKB-SubCell"/>
</dbReference>
<evidence type="ECO:0000256" key="2">
    <source>
        <dbReference type="ARBA" id="ARBA00022448"/>
    </source>
</evidence>
<comment type="function">
    <text evidence="9">Part of the tripartite ATP-independent periplasmic (TRAP) transport system.</text>
</comment>
<feature type="transmembrane region" description="Helical" evidence="9">
    <location>
        <begin position="148"/>
        <end position="165"/>
    </location>
</feature>
<evidence type="ECO:0000259" key="10">
    <source>
        <dbReference type="Pfam" id="PF04290"/>
    </source>
</evidence>
<gene>
    <name evidence="11" type="ORF">BQ8482_90080</name>
</gene>
<evidence type="ECO:0000256" key="5">
    <source>
        <dbReference type="ARBA" id="ARBA00022692"/>
    </source>
</evidence>
<dbReference type="GO" id="GO:0015740">
    <property type="term" value="P:C4-dicarboxylate transport"/>
    <property type="evidence" value="ECO:0007669"/>
    <property type="project" value="TreeGrafter"/>
</dbReference>
<dbReference type="GO" id="GO:0022857">
    <property type="term" value="F:transmembrane transporter activity"/>
    <property type="evidence" value="ECO:0007669"/>
    <property type="project" value="UniProtKB-UniRule"/>
</dbReference>
<evidence type="ECO:0000256" key="6">
    <source>
        <dbReference type="ARBA" id="ARBA00022989"/>
    </source>
</evidence>
<dbReference type="AlphaFoldDB" id="A0A2P9AX01"/>
<dbReference type="Proteomes" id="UP000245698">
    <property type="component" value="Unassembled WGS sequence"/>
</dbReference>
<accession>A0A2P9AX01</accession>
<name>A0A2P9AX01_9HYPH</name>
<evidence type="ECO:0000313" key="12">
    <source>
        <dbReference type="Proteomes" id="UP000245698"/>
    </source>
</evidence>
<comment type="subcellular location">
    <subcellularLocation>
        <location evidence="1 9">Cell inner membrane</location>
        <topology evidence="1 9">Multi-pass membrane protein</topology>
    </subcellularLocation>
</comment>
<feature type="transmembrane region" description="Helical" evidence="9">
    <location>
        <begin position="26"/>
        <end position="47"/>
    </location>
</feature>
<comment type="subunit">
    <text evidence="9">The complex comprises the extracytoplasmic solute receptor protein and the two transmembrane proteins.</text>
</comment>
<organism evidence="11 12">
    <name type="scientific">Mesorhizobium delmotii</name>
    <dbReference type="NCBI Taxonomy" id="1631247"/>
    <lineage>
        <taxon>Bacteria</taxon>
        <taxon>Pseudomonadati</taxon>
        <taxon>Pseudomonadota</taxon>
        <taxon>Alphaproteobacteria</taxon>
        <taxon>Hyphomicrobiales</taxon>
        <taxon>Phyllobacteriaceae</taxon>
        <taxon>Mesorhizobium</taxon>
    </lineage>
</organism>
<protein>
    <recommendedName>
        <fullName evidence="9">TRAP transporter small permease protein</fullName>
    </recommendedName>
</protein>
<dbReference type="RefSeq" id="WP_123151855.1">
    <property type="nucleotide sequence ID" value="NZ_FUIG01000103.1"/>
</dbReference>